<feature type="transmembrane region" description="Helical" evidence="1">
    <location>
        <begin position="6"/>
        <end position="28"/>
    </location>
</feature>
<keyword evidence="1" id="KW-0812">Transmembrane</keyword>
<evidence type="ECO:0000313" key="3">
    <source>
        <dbReference type="Proteomes" id="UP000219439"/>
    </source>
</evidence>
<keyword evidence="1" id="KW-1133">Transmembrane helix</keyword>
<proteinExistence type="predicted"/>
<gene>
    <name evidence="2" type="ORF">SAMN06265368_4808</name>
</gene>
<dbReference type="AlphaFoldDB" id="A0A285PK71"/>
<organism evidence="2 3">
    <name type="scientific">Cohaesibacter gelatinilyticus</name>
    <dbReference type="NCBI Taxonomy" id="372072"/>
    <lineage>
        <taxon>Bacteria</taxon>
        <taxon>Pseudomonadati</taxon>
        <taxon>Pseudomonadota</taxon>
        <taxon>Alphaproteobacteria</taxon>
        <taxon>Hyphomicrobiales</taxon>
        <taxon>Cohaesibacteraceae</taxon>
    </lineage>
</organism>
<protein>
    <submittedName>
        <fullName evidence="2">Uncharacterized protein</fullName>
    </submittedName>
</protein>
<keyword evidence="1" id="KW-0472">Membrane</keyword>
<reference evidence="2 3" key="1">
    <citation type="submission" date="2017-09" db="EMBL/GenBank/DDBJ databases">
        <authorList>
            <person name="Ehlers B."/>
            <person name="Leendertz F.H."/>
        </authorList>
    </citation>
    <scope>NUCLEOTIDE SEQUENCE [LARGE SCALE GENOMIC DNA]</scope>
    <source>
        <strain evidence="2 3">DSM 18289</strain>
    </source>
</reference>
<evidence type="ECO:0000256" key="1">
    <source>
        <dbReference type="SAM" id="Phobius"/>
    </source>
</evidence>
<keyword evidence="3" id="KW-1185">Reference proteome</keyword>
<evidence type="ECO:0000313" key="2">
    <source>
        <dbReference type="EMBL" id="SNZ21683.1"/>
    </source>
</evidence>
<name>A0A285PK71_9HYPH</name>
<dbReference type="EMBL" id="OBEL01000011">
    <property type="protein sequence ID" value="SNZ21683.1"/>
    <property type="molecule type" value="Genomic_DNA"/>
</dbReference>
<accession>A0A285PK71</accession>
<dbReference type="Proteomes" id="UP000219439">
    <property type="component" value="Unassembled WGS sequence"/>
</dbReference>
<sequence>MIIRDLLALGSLITFMTMLYTWISVFTAGN</sequence>